<keyword evidence="2" id="KW-1185">Reference proteome</keyword>
<dbReference type="Proteomes" id="UP000589520">
    <property type="component" value="Unassembled WGS sequence"/>
</dbReference>
<comment type="caution">
    <text evidence="1">The sequence shown here is derived from an EMBL/GenBank/DDBJ whole genome shotgun (WGS) entry which is preliminary data.</text>
</comment>
<protein>
    <submittedName>
        <fullName evidence="1">Uncharacterized protein</fullName>
    </submittedName>
</protein>
<organism evidence="1 2">
    <name type="scientific">Granulicella arctica</name>
    <dbReference type="NCBI Taxonomy" id="940613"/>
    <lineage>
        <taxon>Bacteria</taxon>
        <taxon>Pseudomonadati</taxon>
        <taxon>Acidobacteriota</taxon>
        <taxon>Terriglobia</taxon>
        <taxon>Terriglobales</taxon>
        <taxon>Acidobacteriaceae</taxon>
        <taxon>Granulicella</taxon>
    </lineage>
</organism>
<sequence length="55" mass="6187">MRESPKSIECFEGAIVTRDFQSIVIASCGYFIAEEHPEAVVEQLSMLIAPEWISK</sequence>
<proteinExistence type="predicted"/>
<accession>A0A7Y9PIP2</accession>
<dbReference type="AlphaFoldDB" id="A0A7Y9PIP2"/>
<evidence type="ECO:0000313" key="2">
    <source>
        <dbReference type="Proteomes" id="UP000589520"/>
    </source>
</evidence>
<dbReference type="EMBL" id="JACCCW010000002">
    <property type="protein sequence ID" value="NYF80629.1"/>
    <property type="molecule type" value="Genomic_DNA"/>
</dbReference>
<name>A0A7Y9PIP2_9BACT</name>
<evidence type="ECO:0000313" key="1">
    <source>
        <dbReference type="EMBL" id="NYF80629.1"/>
    </source>
</evidence>
<gene>
    <name evidence="1" type="ORF">HDF17_002949</name>
</gene>
<reference evidence="1 2" key="1">
    <citation type="submission" date="2020-07" db="EMBL/GenBank/DDBJ databases">
        <title>Genomic Encyclopedia of Type Strains, Phase IV (KMG-V): Genome sequencing to study the core and pangenomes of soil and plant-associated prokaryotes.</title>
        <authorList>
            <person name="Whitman W."/>
        </authorList>
    </citation>
    <scope>NUCLEOTIDE SEQUENCE [LARGE SCALE GENOMIC DNA]</scope>
    <source>
        <strain evidence="1 2">X4EP2</strain>
    </source>
</reference>